<comment type="caution">
    <text evidence="8">The sequence shown here is derived from an EMBL/GenBank/DDBJ whole genome shotgun (WGS) entry which is preliminary data.</text>
</comment>
<dbReference type="GO" id="GO:0003677">
    <property type="term" value="F:DNA binding"/>
    <property type="evidence" value="ECO:0007669"/>
    <property type="project" value="UniProtKB-KW"/>
</dbReference>
<organism evidence="8 9">
    <name type="scientific">Rosa chinensis</name>
    <name type="common">China rose</name>
    <dbReference type="NCBI Taxonomy" id="74649"/>
    <lineage>
        <taxon>Eukaryota</taxon>
        <taxon>Viridiplantae</taxon>
        <taxon>Streptophyta</taxon>
        <taxon>Embryophyta</taxon>
        <taxon>Tracheophyta</taxon>
        <taxon>Spermatophyta</taxon>
        <taxon>Magnoliopsida</taxon>
        <taxon>eudicotyledons</taxon>
        <taxon>Gunneridae</taxon>
        <taxon>Pentapetalae</taxon>
        <taxon>rosids</taxon>
        <taxon>fabids</taxon>
        <taxon>Rosales</taxon>
        <taxon>Rosaceae</taxon>
        <taxon>Rosoideae</taxon>
        <taxon>Rosoideae incertae sedis</taxon>
        <taxon>Rosa</taxon>
    </lineage>
</organism>
<dbReference type="InterPro" id="IPR003340">
    <property type="entry name" value="B3_DNA-bd"/>
</dbReference>
<dbReference type="OMA" id="CMMEREY"/>
<keyword evidence="4" id="KW-0804">Transcription</keyword>
<feature type="region of interest" description="Disordered" evidence="6">
    <location>
        <begin position="493"/>
        <end position="567"/>
    </location>
</feature>
<evidence type="ECO:0000256" key="5">
    <source>
        <dbReference type="ARBA" id="ARBA00023242"/>
    </source>
</evidence>
<keyword evidence="2" id="KW-0805">Transcription regulation</keyword>
<dbReference type="SUPFAM" id="SSF101936">
    <property type="entry name" value="DNA-binding pseudobarrel domain"/>
    <property type="match status" value="2"/>
</dbReference>
<reference evidence="8 9" key="1">
    <citation type="journal article" date="2018" name="Nat. Genet.">
        <title>The Rosa genome provides new insights in the design of modern roses.</title>
        <authorList>
            <person name="Bendahmane M."/>
        </authorList>
    </citation>
    <scope>NUCLEOTIDE SEQUENCE [LARGE SCALE GENOMIC DNA]</scope>
    <source>
        <strain evidence="9">cv. Old Blush</strain>
    </source>
</reference>
<dbReference type="AlphaFoldDB" id="A0A2P6P587"/>
<evidence type="ECO:0000259" key="7">
    <source>
        <dbReference type="PROSITE" id="PS50863"/>
    </source>
</evidence>
<name>A0A2P6P587_ROSCH</name>
<dbReference type="InterPro" id="IPR015300">
    <property type="entry name" value="DNA-bd_pseudobarrel_sf"/>
</dbReference>
<feature type="compositionally biased region" description="Basic and acidic residues" evidence="6">
    <location>
        <begin position="542"/>
        <end position="554"/>
    </location>
</feature>
<evidence type="ECO:0000313" key="8">
    <source>
        <dbReference type="EMBL" id="PRQ17098.1"/>
    </source>
</evidence>
<feature type="compositionally biased region" description="Basic and acidic residues" evidence="6">
    <location>
        <begin position="496"/>
        <end position="520"/>
    </location>
</feature>
<dbReference type="Gene3D" id="2.40.330.10">
    <property type="entry name" value="DNA-binding pseudobarrel domain"/>
    <property type="match status" value="2"/>
</dbReference>
<feature type="domain" description="TF-B3" evidence="7">
    <location>
        <begin position="884"/>
        <end position="979"/>
    </location>
</feature>
<dbReference type="PANTHER" id="PTHR31920">
    <property type="entry name" value="B3 DOMAIN-CONTAINING"/>
    <property type="match status" value="1"/>
</dbReference>
<proteinExistence type="predicted"/>
<dbReference type="Proteomes" id="UP000238479">
    <property type="component" value="Chromosome 7"/>
</dbReference>
<protein>
    <submittedName>
        <fullName evidence="8">Putative transcription factor B3-Domain family</fullName>
    </submittedName>
</protein>
<evidence type="ECO:0000256" key="3">
    <source>
        <dbReference type="ARBA" id="ARBA00023125"/>
    </source>
</evidence>
<evidence type="ECO:0000256" key="1">
    <source>
        <dbReference type="ARBA" id="ARBA00004123"/>
    </source>
</evidence>
<sequence length="997" mass="111494">MVHDFEACADCTQKCLLIHGNKKSGSHIETSFFKIMFGKQFSKFMELPPKVARILLLSDRRTFLEDSRGLRWKVAISSVNGSWAFQQGWNAFALDHDLQVGDFLVFNYVVGSHFTVKIYDNSGCEVNLFETIHQNNRNRVHTDGQCHTIGKSTVSKSVSDTFAGPDAEISKCLNEVHGMKKPLIITENASDHDDDERSKCKRKAEFADDMSCMMEREYGHQQGDNRVRILDLSSFESFKKIKTCGSDGSNKVAAVNETHSHHADSSLKLRNEVSSVKIPVAKELVDRVIPSDASEIERTQKNNYSEYKVKGAPLSDKDSSTNVTSGHLFPTLPENPEQKEEIFSDISNRAAKKCQSANVSGNDHQVAVSGNEHDLIDDTCQSANKKITEISKSCDKVMKVIENKPVELTSHPCGQEVIPESNDIVMMNIGKESVDLTSDPCSREVIPERKDKAGTIFENVIVDLTSDQCSQEFIEKEESLDLSTKVGIQIPSGPAEFERTEECNKSEAKVNRVPSDKDSCTETSGHPFPTHSENPEENGETTSKKATKECRNADGSELLSGKDQVVPSQKEPDLMYASSPRDNKKLTGISESIHNPLTFECQNYDVIINEKESVEVTCQDVIPQRKDTIIENKSVEVTLELCRQEVIPERKDTNVIGEESVDLTLDPSCQEFTPETKGESLKVFNRVHRQLANTNIRVVPSDASDLERTEKRNYSAVKVRKVSTSDKVPHTKQTSCHLNPIRHVHVEEDKTNIPKISNRGINKLKTTDGSVAASQKEQVSIGDSCQQAKKKFTGISNSFEAPVTSGSQYYSAKMSKIMEKEFVNSSSDPCSQEIIPEVDATSKLSNKLQSQSNFARKNDSALSVVKPEPIEDAGATFPSFTISCLATDRQSFLELPKSLPLPLNTMKGRSKLDRRIVYLQGPDKRLWPVLYIQKFFFRTLANGWEAFSMANNIEQGDRCTIEVTNQTEGICTVHIVKMRDDMEFYEEYEHSPLIDLS</sequence>
<accession>A0A2P6P587</accession>
<feature type="domain" description="TF-B3" evidence="7">
    <location>
        <begin position="64"/>
        <end position="122"/>
    </location>
</feature>
<keyword evidence="5" id="KW-0539">Nucleus</keyword>
<evidence type="ECO:0000256" key="4">
    <source>
        <dbReference type="ARBA" id="ARBA00023163"/>
    </source>
</evidence>
<dbReference type="GO" id="GO:0005634">
    <property type="term" value="C:nucleus"/>
    <property type="evidence" value="ECO:0007669"/>
    <property type="project" value="UniProtKB-SubCell"/>
</dbReference>
<dbReference type="CDD" id="cd10017">
    <property type="entry name" value="B3_DNA"/>
    <property type="match status" value="2"/>
</dbReference>
<dbReference type="Gramene" id="PRQ17098">
    <property type="protein sequence ID" value="PRQ17098"/>
    <property type="gene ID" value="RchiOBHm_Chr7g0191351"/>
</dbReference>
<keyword evidence="9" id="KW-1185">Reference proteome</keyword>
<evidence type="ECO:0000256" key="2">
    <source>
        <dbReference type="ARBA" id="ARBA00023015"/>
    </source>
</evidence>
<gene>
    <name evidence="8" type="ORF">RchiOBHm_Chr7g0191351</name>
</gene>
<feature type="region of interest" description="Disordered" evidence="6">
    <location>
        <begin position="310"/>
        <end position="334"/>
    </location>
</feature>
<evidence type="ECO:0000313" key="9">
    <source>
        <dbReference type="Proteomes" id="UP000238479"/>
    </source>
</evidence>
<comment type="subcellular location">
    <subcellularLocation>
        <location evidence="1">Nucleus</location>
    </subcellularLocation>
</comment>
<dbReference type="SMART" id="SM01019">
    <property type="entry name" value="B3"/>
    <property type="match status" value="2"/>
</dbReference>
<dbReference type="PROSITE" id="PS50863">
    <property type="entry name" value="B3"/>
    <property type="match status" value="2"/>
</dbReference>
<dbReference type="STRING" id="74649.A0A2P6P587"/>
<evidence type="ECO:0000256" key="6">
    <source>
        <dbReference type="SAM" id="MobiDB-lite"/>
    </source>
</evidence>
<dbReference type="Pfam" id="PF02362">
    <property type="entry name" value="B3"/>
    <property type="match status" value="1"/>
</dbReference>
<dbReference type="PANTHER" id="PTHR31920:SF145">
    <property type="entry name" value="B3 DOMAIN-CONTAINING PROTEIN REM20-LIKE ISOFORM X1"/>
    <property type="match status" value="1"/>
</dbReference>
<dbReference type="InterPro" id="IPR050655">
    <property type="entry name" value="Plant_B3_domain"/>
</dbReference>
<keyword evidence="3" id="KW-0238">DNA-binding</keyword>
<dbReference type="EMBL" id="PDCK01000045">
    <property type="protein sequence ID" value="PRQ17098.1"/>
    <property type="molecule type" value="Genomic_DNA"/>
</dbReference>